<accession>A0A3N5B0A0</accession>
<evidence type="ECO:0000313" key="1">
    <source>
        <dbReference type="EMBL" id="RPF50764.1"/>
    </source>
</evidence>
<dbReference type="EMBL" id="RKRG01000003">
    <property type="protein sequence ID" value="RPF50764.1"/>
    <property type="molecule type" value="Genomic_DNA"/>
</dbReference>
<dbReference type="Gene3D" id="3.90.70.10">
    <property type="entry name" value="Cysteine proteinases"/>
    <property type="match status" value="1"/>
</dbReference>
<name>A0A3N5B0A0_9EURY</name>
<dbReference type="AlphaFoldDB" id="A0A3N5B0A0"/>
<proteinExistence type="predicted"/>
<dbReference type="Proteomes" id="UP000271783">
    <property type="component" value="Unassembled WGS sequence"/>
</dbReference>
<reference evidence="1 2" key="1">
    <citation type="submission" date="2018-11" db="EMBL/GenBank/DDBJ databases">
        <title>Genomic Encyclopedia of Type Strains, Phase IV (KMG-IV): sequencing the most valuable type-strain genomes for metagenomic binning, comparative biology and taxonomic classification.</title>
        <authorList>
            <person name="Goeker M."/>
        </authorList>
    </citation>
    <scope>NUCLEOTIDE SEQUENCE [LARGE SCALE GENOMIC DNA]</scope>
    <source>
        <strain evidence="1 2">DSM 11977</strain>
    </source>
</reference>
<evidence type="ECO:0000313" key="2">
    <source>
        <dbReference type="Proteomes" id="UP000271783"/>
    </source>
</evidence>
<sequence>MVFIGNKKYSVYTNSKGVANLNINLVAKTYKLTISFEGDDNYNAVNKIMYLRISKLSTRITCYKNFVVKGNNLYFYLFDSYYNPVSCKKLIVKYKGKTVTKTSNKNGRISYKIKSSGSKHSLHVKFKGDGQFKSSSKYHKFYITTFSPLKIGNSKLLTNGYLRIYLNGLTKSSISKKTIVIKVASKKFSKKSSSEGIVVLKPNVCAKAYTVSAKFGKYVVYKKMKCIEGNVKDPLKYNIPTKSGVPDIDVMPGNYVMGDNNARYTLTKIQYNEVIKRDSYCLFLNNKLSKYTFFKTKNNPNTNHIIQREKWNVIERAINLKIVGKNKANYWLSEISVLLKGKSYKYPEVRKTQSTNYYCGPNSASVCTQVLKNYYCEKYLAKLMGTNRREGTKCQWIIDGLNKLGFNATYFYKASFDNALNELKKGGAALVFHAPRHYVSILDISSDGKKVLVSNSYGSYDNIPTKWTKISYMKTKFSKWEESVIVRSNYKLSDSVNDSVNCFYNSMGTNWYRHSTSQKMGLV</sequence>
<dbReference type="RefSeq" id="WP_069573909.1">
    <property type="nucleotide sequence ID" value="NZ_RKRG01000003.1"/>
</dbReference>
<keyword evidence="2" id="KW-1185">Reference proteome</keyword>
<comment type="caution">
    <text evidence="1">The sequence shown here is derived from an EMBL/GenBank/DDBJ whole genome shotgun (WGS) entry which is preliminary data.</text>
</comment>
<protein>
    <submittedName>
        <fullName evidence="1">Uncharacterized protein</fullName>
    </submittedName>
</protein>
<organism evidence="1 2">
    <name type="scientific">Methanobrevibacter gottschalkii DSM 11977</name>
    <dbReference type="NCBI Taxonomy" id="1122229"/>
    <lineage>
        <taxon>Archaea</taxon>
        <taxon>Methanobacteriati</taxon>
        <taxon>Methanobacteriota</taxon>
        <taxon>Methanomada group</taxon>
        <taxon>Methanobacteria</taxon>
        <taxon>Methanobacteriales</taxon>
        <taxon>Methanobacteriaceae</taxon>
        <taxon>Methanobrevibacter</taxon>
    </lineage>
</organism>
<gene>
    <name evidence="1" type="ORF">EDC42_1417</name>
</gene>